<keyword evidence="3" id="KW-1185">Reference proteome</keyword>
<feature type="transmembrane region" description="Helical" evidence="1">
    <location>
        <begin position="65"/>
        <end position="86"/>
    </location>
</feature>
<evidence type="ECO:0000256" key="1">
    <source>
        <dbReference type="SAM" id="Phobius"/>
    </source>
</evidence>
<gene>
    <name evidence="2" type="ORF">SAMN05421753_111100</name>
</gene>
<protein>
    <submittedName>
        <fullName evidence="2">Uncharacterized protein</fullName>
    </submittedName>
</protein>
<dbReference type="EMBL" id="FOQD01000011">
    <property type="protein sequence ID" value="SFI66811.1"/>
    <property type="molecule type" value="Genomic_DNA"/>
</dbReference>
<dbReference type="AlphaFoldDB" id="A0A1I3K2S2"/>
<organism evidence="2 3">
    <name type="scientific">Planctomicrobium piriforme</name>
    <dbReference type="NCBI Taxonomy" id="1576369"/>
    <lineage>
        <taxon>Bacteria</taxon>
        <taxon>Pseudomonadati</taxon>
        <taxon>Planctomycetota</taxon>
        <taxon>Planctomycetia</taxon>
        <taxon>Planctomycetales</taxon>
        <taxon>Planctomycetaceae</taxon>
        <taxon>Planctomicrobium</taxon>
    </lineage>
</organism>
<dbReference type="Proteomes" id="UP000199518">
    <property type="component" value="Unassembled WGS sequence"/>
</dbReference>
<reference evidence="3" key="1">
    <citation type="submission" date="2016-10" db="EMBL/GenBank/DDBJ databases">
        <authorList>
            <person name="Varghese N."/>
            <person name="Submissions S."/>
        </authorList>
    </citation>
    <scope>NUCLEOTIDE SEQUENCE [LARGE SCALE GENOMIC DNA]</scope>
    <source>
        <strain evidence="3">DSM 26348</strain>
    </source>
</reference>
<proteinExistence type="predicted"/>
<dbReference type="STRING" id="1576369.SAMN05421753_111100"/>
<feature type="transmembrane region" description="Helical" evidence="1">
    <location>
        <begin position="38"/>
        <end position="58"/>
    </location>
</feature>
<name>A0A1I3K2S2_9PLAN</name>
<dbReference type="RefSeq" id="WP_092051559.1">
    <property type="nucleotide sequence ID" value="NZ_FOQD01000011.1"/>
</dbReference>
<keyword evidence="1" id="KW-0812">Transmembrane</keyword>
<evidence type="ECO:0000313" key="2">
    <source>
        <dbReference type="EMBL" id="SFI66811.1"/>
    </source>
</evidence>
<keyword evidence="1" id="KW-1133">Transmembrane helix</keyword>
<accession>A0A1I3K2S2</accession>
<keyword evidence="1" id="KW-0472">Membrane</keyword>
<evidence type="ECO:0000313" key="3">
    <source>
        <dbReference type="Proteomes" id="UP000199518"/>
    </source>
</evidence>
<sequence>MELLKHRGNLLLLLLFLAYAGVNWLAMRLGVSFDRVMFAAWSPFVAAFLALAVQWITWHKAFSSAAIFLFIVAVFAAAVRNVHFLTVSC</sequence>